<keyword evidence="2" id="KW-1185">Reference proteome</keyword>
<protein>
    <submittedName>
        <fullName evidence="3">Uncharacterized protein LOC105361086</fullName>
    </submittedName>
</protein>
<proteinExistence type="predicted"/>
<feature type="compositionally biased region" description="Polar residues" evidence="1">
    <location>
        <begin position="44"/>
        <end position="53"/>
    </location>
</feature>
<organism evidence="2 3">
    <name type="scientific">Ceratosolen solmsi marchali</name>
    <dbReference type="NCBI Taxonomy" id="326594"/>
    <lineage>
        <taxon>Eukaryota</taxon>
        <taxon>Metazoa</taxon>
        <taxon>Ecdysozoa</taxon>
        <taxon>Arthropoda</taxon>
        <taxon>Hexapoda</taxon>
        <taxon>Insecta</taxon>
        <taxon>Pterygota</taxon>
        <taxon>Neoptera</taxon>
        <taxon>Endopterygota</taxon>
        <taxon>Hymenoptera</taxon>
        <taxon>Apocrita</taxon>
        <taxon>Proctotrupomorpha</taxon>
        <taxon>Chalcidoidea</taxon>
        <taxon>Agaonidae</taxon>
        <taxon>Agaoninae</taxon>
        <taxon>Ceratosolen</taxon>
    </lineage>
</organism>
<evidence type="ECO:0000313" key="2">
    <source>
        <dbReference type="Proteomes" id="UP000695007"/>
    </source>
</evidence>
<dbReference type="KEGG" id="csol:105361086"/>
<sequence>MRLILQRHHNHDCHDHKSHRNENKSRRILKKIAKLEKKLERYNINDTSPGNDLSASSRSSSRSRSPSKSRNERTKPRRGKRERRFEFFDESSDSDRDSNLSASAHSKLISEYKSNRRRASCSLPRSRSLAAYDNCRRGSLARGHHRQRLGHRHSQHCKYLRHHYQNGIAGCLFRNFAQSEPNLQIAANELDGDEANVNEGKAESGHYNDSDQESEINRILSDDSLKIIQYGLPAEKKRALLKKYRANKNCLLLTGPKLNDEILPTATKMGIKSDVLEMYEQNQIGAGLVALGQAISDLTNKSSEFEKDHDISNILQTLNDAAAVILDTQYNITKKRQLLMLPELHKKVRSVVRNCRADEWLYGNDFGQKIKNAKILRKEQKSCKKGILINPCDETKTCKYHNYDDEELEKHLD</sequence>
<dbReference type="PANTHER" id="PTHR34239">
    <property type="entry name" value="APPLE DOMAIN-CONTAINING PROTEIN"/>
    <property type="match status" value="1"/>
</dbReference>
<evidence type="ECO:0000313" key="3">
    <source>
        <dbReference type="RefSeq" id="XP_011496491.1"/>
    </source>
</evidence>
<feature type="compositionally biased region" description="Basic and acidic residues" evidence="1">
    <location>
        <begin position="83"/>
        <end position="98"/>
    </location>
</feature>
<feature type="compositionally biased region" description="Low complexity" evidence="1">
    <location>
        <begin position="54"/>
        <end position="68"/>
    </location>
</feature>
<accession>A0AAJ6YEC4</accession>
<reference evidence="3" key="1">
    <citation type="submission" date="2025-08" db="UniProtKB">
        <authorList>
            <consortium name="RefSeq"/>
        </authorList>
    </citation>
    <scope>IDENTIFICATION</scope>
</reference>
<feature type="region of interest" description="Disordered" evidence="1">
    <location>
        <begin position="41"/>
        <end position="103"/>
    </location>
</feature>
<name>A0AAJ6YEC4_9HYME</name>
<dbReference type="PANTHER" id="PTHR34239:SF2">
    <property type="entry name" value="TRANSPOSABLE ELEMENT P TRANSPOSASE_THAP9 CONSERVED DOMAIN-CONTAINING PROTEIN"/>
    <property type="match status" value="1"/>
</dbReference>
<feature type="region of interest" description="Disordered" evidence="1">
    <location>
        <begin position="1"/>
        <end position="27"/>
    </location>
</feature>
<dbReference type="RefSeq" id="XP_011496491.1">
    <property type="nucleotide sequence ID" value="XM_011498189.1"/>
</dbReference>
<dbReference type="GeneID" id="105361086"/>
<evidence type="ECO:0000256" key="1">
    <source>
        <dbReference type="SAM" id="MobiDB-lite"/>
    </source>
</evidence>
<dbReference type="Proteomes" id="UP000695007">
    <property type="component" value="Unplaced"/>
</dbReference>
<feature type="compositionally biased region" description="Basic residues" evidence="1">
    <location>
        <begin position="1"/>
        <end position="11"/>
    </location>
</feature>
<dbReference type="AlphaFoldDB" id="A0AAJ6YEC4"/>
<feature type="compositionally biased region" description="Basic and acidic residues" evidence="1">
    <location>
        <begin position="12"/>
        <end position="25"/>
    </location>
</feature>
<gene>
    <name evidence="3" type="primary">LOC105361086</name>
</gene>